<dbReference type="Proteomes" id="UP000028730">
    <property type="component" value="Unassembled WGS sequence"/>
</dbReference>
<feature type="signal peptide" evidence="8">
    <location>
        <begin position="1"/>
        <end position="29"/>
    </location>
</feature>
<evidence type="ECO:0000256" key="1">
    <source>
        <dbReference type="ARBA" id="ARBA00000971"/>
    </source>
</evidence>
<keyword evidence="8" id="KW-0732">Signal</keyword>
<dbReference type="STRING" id="1341695.BBOMB_0868"/>
<keyword evidence="4 6" id="KW-0697">Rotamase</keyword>
<dbReference type="EMBL" id="ATLK01000001">
    <property type="protein sequence ID" value="KFF31500.1"/>
    <property type="molecule type" value="Genomic_DNA"/>
</dbReference>
<dbReference type="SUPFAM" id="SSF54534">
    <property type="entry name" value="FKBP-like"/>
    <property type="match status" value="1"/>
</dbReference>
<sequence length="330" mass="34840">MHVSYKAHHLPGRISAAVFALALALTVGACGAKNGSDASKKSSSSQSQSDATDGIGTQMAGVSASGEPGKKPKVTFHVPMQVVNNSYAVLQKGNGAKIEPGQRLCVQDVALNAKDGSELMSSWEKNTPDCSLVMNKQKINATYYNVLINQKVNSTVAFGVNDKNSAGTSYIMAVTVISASANRANGEKVKDIPSNLPKVKLGATGKPSIDLNGYQPDGKLVVQTLIKGKGKKVEENDTIDAHYSGWVKGKDGKPSQFDSSWDRGESSVFSLQQVVAGWTHGLAGQTVGSQVLLIIPPDQGYGNKEQKGIPANSTLYFVVDILDDQGQTQS</sequence>
<dbReference type="InterPro" id="IPR001179">
    <property type="entry name" value="PPIase_FKBP_dom"/>
</dbReference>
<dbReference type="PROSITE" id="PS51257">
    <property type="entry name" value="PROKAR_LIPOPROTEIN"/>
    <property type="match status" value="1"/>
</dbReference>
<evidence type="ECO:0000256" key="3">
    <source>
        <dbReference type="ARBA" id="ARBA00013194"/>
    </source>
</evidence>
<comment type="caution">
    <text evidence="10">The sequence shown here is derived from an EMBL/GenBank/DDBJ whole genome shotgun (WGS) entry which is preliminary data.</text>
</comment>
<evidence type="ECO:0000256" key="6">
    <source>
        <dbReference type="PROSITE-ProRule" id="PRU00277"/>
    </source>
</evidence>
<feature type="chain" id="PRO_5039647723" description="peptidylprolyl isomerase" evidence="8">
    <location>
        <begin position="30"/>
        <end position="330"/>
    </location>
</feature>
<feature type="domain" description="PPIase FKBP-type" evidence="9">
    <location>
        <begin position="236"/>
        <end position="325"/>
    </location>
</feature>
<evidence type="ECO:0000256" key="4">
    <source>
        <dbReference type="ARBA" id="ARBA00023110"/>
    </source>
</evidence>
<feature type="compositionally biased region" description="Low complexity" evidence="7">
    <location>
        <begin position="41"/>
        <end position="51"/>
    </location>
</feature>
<proteinExistence type="inferred from homology"/>
<dbReference type="InterPro" id="IPR046357">
    <property type="entry name" value="PPIase_dom_sf"/>
</dbReference>
<dbReference type="Pfam" id="PF00254">
    <property type="entry name" value="FKBP_C"/>
    <property type="match status" value="1"/>
</dbReference>
<dbReference type="Gene3D" id="3.10.50.40">
    <property type="match status" value="1"/>
</dbReference>
<reference evidence="10 11" key="1">
    <citation type="journal article" date="2014" name="Appl. Environ. Microbiol.">
        <title>Genomic encyclopedia of type strains of the genus Bifidobacterium.</title>
        <authorList>
            <person name="Milani C."/>
            <person name="Lugli G.A."/>
            <person name="Duranti S."/>
            <person name="Turroni F."/>
            <person name="Bottacini F."/>
            <person name="Mangifesta M."/>
            <person name="Sanchez B."/>
            <person name="Viappiani A."/>
            <person name="Mancabelli L."/>
            <person name="Taminiau B."/>
            <person name="Delcenserie V."/>
            <person name="Barrangou R."/>
            <person name="Margolles A."/>
            <person name="van Sinderen D."/>
            <person name="Ventura M."/>
        </authorList>
    </citation>
    <scope>NUCLEOTIDE SEQUENCE [LARGE SCALE GENOMIC DNA]</scope>
    <source>
        <strain evidence="10 11">DSM 19703</strain>
    </source>
</reference>
<dbReference type="PANTHER" id="PTHR43811">
    <property type="entry name" value="FKBP-TYPE PEPTIDYL-PROLYL CIS-TRANS ISOMERASE FKPA"/>
    <property type="match status" value="1"/>
</dbReference>
<organism evidence="10 11">
    <name type="scientific">Bifidobacterium bombi DSM 19703</name>
    <dbReference type="NCBI Taxonomy" id="1341695"/>
    <lineage>
        <taxon>Bacteria</taxon>
        <taxon>Bacillati</taxon>
        <taxon>Actinomycetota</taxon>
        <taxon>Actinomycetes</taxon>
        <taxon>Bifidobacteriales</taxon>
        <taxon>Bifidobacteriaceae</taxon>
        <taxon>Bifidobacterium</taxon>
    </lineage>
</organism>
<dbReference type="EC" id="5.2.1.8" evidence="3 6"/>
<dbReference type="RefSeq" id="WP_081867286.1">
    <property type="nucleotide sequence ID" value="NZ_ATLK01000001.1"/>
</dbReference>
<dbReference type="GO" id="GO:0003755">
    <property type="term" value="F:peptidyl-prolyl cis-trans isomerase activity"/>
    <property type="evidence" value="ECO:0007669"/>
    <property type="project" value="UniProtKB-KW"/>
</dbReference>
<evidence type="ECO:0000259" key="9">
    <source>
        <dbReference type="PROSITE" id="PS50059"/>
    </source>
</evidence>
<dbReference type="AlphaFoldDB" id="A0A080N4L3"/>
<dbReference type="PROSITE" id="PS50059">
    <property type="entry name" value="FKBP_PPIASE"/>
    <property type="match status" value="1"/>
</dbReference>
<gene>
    <name evidence="10" type="ORF">BBOMB_0868</name>
</gene>
<evidence type="ECO:0000256" key="8">
    <source>
        <dbReference type="SAM" id="SignalP"/>
    </source>
</evidence>
<protein>
    <recommendedName>
        <fullName evidence="3 6">peptidylprolyl isomerase</fullName>
        <ecNumber evidence="3 6">5.2.1.8</ecNumber>
    </recommendedName>
</protein>
<evidence type="ECO:0000256" key="7">
    <source>
        <dbReference type="SAM" id="MobiDB-lite"/>
    </source>
</evidence>
<evidence type="ECO:0000313" key="11">
    <source>
        <dbReference type="Proteomes" id="UP000028730"/>
    </source>
</evidence>
<name>A0A080N4L3_9BIFI</name>
<dbReference type="PANTHER" id="PTHR43811:SF19">
    <property type="entry name" value="39 KDA FK506-BINDING NUCLEAR PROTEIN"/>
    <property type="match status" value="1"/>
</dbReference>
<comment type="similarity">
    <text evidence="2">Belongs to the FKBP-type PPIase family.</text>
</comment>
<evidence type="ECO:0000256" key="5">
    <source>
        <dbReference type="ARBA" id="ARBA00023235"/>
    </source>
</evidence>
<feature type="region of interest" description="Disordered" evidence="7">
    <location>
        <begin position="34"/>
        <end position="73"/>
    </location>
</feature>
<comment type="catalytic activity">
    <reaction evidence="1 6">
        <text>[protein]-peptidylproline (omega=180) = [protein]-peptidylproline (omega=0)</text>
        <dbReference type="Rhea" id="RHEA:16237"/>
        <dbReference type="Rhea" id="RHEA-COMP:10747"/>
        <dbReference type="Rhea" id="RHEA-COMP:10748"/>
        <dbReference type="ChEBI" id="CHEBI:83833"/>
        <dbReference type="ChEBI" id="CHEBI:83834"/>
        <dbReference type="EC" id="5.2.1.8"/>
    </reaction>
</comment>
<dbReference type="eggNOG" id="COG0545">
    <property type="taxonomic scope" value="Bacteria"/>
</dbReference>
<accession>A0A080N4L3</accession>
<evidence type="ECO:0000256" key="2">
    <source>
        <dbReference type="ARBA" id="ARBA00006577"/>
    </source>
</evidence>
<dbReference type="OrthoDB" id="25996at2"/>
<evidence type="ECO:0000313" key="10">
    <source>
        <dbReference type="EMBL" id="KFF31500.1"/>
    </source>
</evidence>
<keyword evidence="11" id="KW-1185">Reference proteome</keyword>
<keyword evidence="5 6" id="KW-0413">Isomerase</keyword>